<name>A0A915J5V2_ROMCU</name>
<organism evidence="1 2">
    <name type="scientific">Romanomermis culicivorax</name>
    <name type="common">Nematode worm</name>
    <dbReference type="NCBI Taxonomy" id="13658"/>
    <lineage>
        <taxon>Eukaryota</taxon>
        <taxon>Metazoa</taxon>
        <taxon>Ecdysozoa</taxon>
        <taxon>Nematoda</taxon>
        <taxon>Enoplea</taxon>
        <taxon>Dorylaimia</taxon>
        <taxon>Mermithida</taxon>
        <taxon>Mermithoidea</taxon>
        <taxon>Mermithidae</taxon>
        <taxon>Romanomermis</taxon>
    </lineage>
</organism>
<dbReference type="AlphaFoldDB" id="A0A915J5V2"/>
<keyword evidence="1" id="KW-1185">Reference proteome</keyword>
<proteinExistence type="predicted"/>
<protein>
    <submittedName>
        <fullName evidence="2">CENP-V/GFA domain-containing protein</fullName>
    </submittedName>
</protein>
<sequence length="120" mass="13636">MKSFCSTCNIELFDPDPAERDFKNYQVFGHRFTRVNTRTPAARRKLTLANFYVCCDWLERLFPRRLSRLRSAPFDAPNTATGVLPDAVDENVAFSPLGWFFPLSVLAVSGAGEKTDKTLR</sequence>
<evidence type="ECO:0000313" key="1">
    <source>
        <dbReference type="Proteomes" id="UP000887565"/>
    </source>
</evidence>
<dbReference type="Proteomes" id="UP000887565">
    <property type="component" value="Unplaced"/>
</dbReference>
<dbReference type="WBParaSite" id="nRc.2.0.1.t21847-RA">
    <property type="protein sequence ID" value="nRc.2.0.1.t21847-RA"/>
    <property type="gene ID" value="nRc.2.0.1.g21847"/>
</dbReference>
<reference evidence="2" key="1">
    <citation type="submission" date="2022-11" db="UniProtKB">
        <authorList>
            <consortium name="WormBaseParasite"/>
        </authorList>
    </citation>
    <scope>IDENTIFICATION</scope>
</reference>
<evidence type="ECO:0000313" key="2">
    <source>
        <dbReference type="WBParaSite" id="nRc.2.0.1.t21847-RA"/>
    </source>
</evidence>
<accession>A0A915J5V2</accession>